<organism evidence="2">
    <name type="scientific">Clastoptera arizonana</name>
    <name type="common">Arizona spittle bug</name>
    <dbReference type="NCBI Taxonomy" id="38151"/>
    <lineage>
        <taxon>Eukaryota</taxon>
        <taxon>Metazoa</taxon>
        <taxon>Ecdysozoa</taxon>
        <taxon>Arthropoda</taxon>
        <taxon>Hexapoda</taxon>
        <taxon>Insecta</taxon>
        <taxon>Pterygota</taxon>
        <taxon>Neoptera</taxon>
        <taxon>Paraneoptera</taxon>
        <taxon>Hemiptera</taxon>
        <taxon>Auchenorrhyncha</taxon>
        <taxon>Cercopoidea</taxon>
        <taxon>Clastopteridae</taxon>
        <taxon>Clastoptera</taxon>
    </lineage>
</organism>
<evidence type="ECO:0000256" key="1">
    <source>
        <dbReference type="SAM" id="Phobius"/>
    </source>
</evidence>
<keyword evidence="1" id="KW-0472">Membrane</keyword>
<dbReference type="PANTHER" id="PTHR11683:SF12">
    <property type="entry name" value="M6, ISOFORM F"/>
    <property type="match status" value="1"/>
</dbReference>
<name>A0A1B6E707_9HEMI</name>
<gene>
    <name evidence="2" type="ORF">g.21289</name>
</gene>
<feature type="transmembrane region" description="Helical" evidence="1">
    <location>
        <begin position="115"/>
        <end position="139"/>
    </location>
</feature>
<sequence>MGRSNSSLDGIEMNEATLVSPLHQSRYGYSQNSIGRYSEHSLHSTYRLGGYKTCGERCDECLMRIPYATLIATIMCIVGVGTFCGTMYRGATLSSLMLDQVFHIRLAWLEPLQMAFIIIAGCMAALGLMILFVGCLATGATRHRVYRAWRSRVSGRISCAVFLSIIYILLFAWLFMFSVLIIVTLFYTIFWGLCSSPRVQEDHQCIDFTQFDFIFPRNTRVDDMKVCESYEVKLFCKDYVEKAESMFILASTASLLVILSLVHYLMCLSANYAHIRDHEKFQELQELQYLADPDGLAASKDRF</sequence>
<proteinExistence type="predicted"/>
<dbReference type="PANTHER" id="PTHR11683">
    <property type="entry name" value="MYELIN PROTEOLIPID"/>
    <property type="match status" value="1"/>
</dbReference>
<dbReference type="Pfam" id="PF01275">
    <property type="entry name" value="Myelin_PLP"/>
    <property type="match status" value="1"/>
</dbReference>
<reference evidence="2" key="1">
    <citation type="submission" date="2015-12" db="EMBL/GenBank/DDBJ databases">
        <title>De novo transcriptome assembly of four potential Pierce s Disease insect vectors from Arizona vineyards.</title>
        <authorList>
            <person name="Tassone E.E."/>
        </authorList>
    </citation>
    <scope>NUCLEOTIDE SEQUENCE</scope>
</reference>
<accession>A0A1B6E707</accession>
<dbReference type="InterPro" id="IPR001614">
    <property type="entry name" value="Myelin_PLP"/>
</dbReference>
<dbReference type="EMBL" id="GEDC01003592">
    <property type="protein sequence ID" value="JAS33706.1"/>
    <property type="molecule type" value="Transcribed_RNA"/>
</dbReference>
<evidence type="ECO:0000313" key="2">
    <source>
        <dbReference type="EMBL" id="JAS33706.1"/>
    </source>
</evidence>
<protein>
    <recommendedName>
        <fullName evidence="3">Neuronal membrane glycoprotein M6-b</fullName>
    </recommendedName>
</protein>
<dbReference type="AlphaFoldDB" id="A0A1B6E707"/>
<feature type="transmembrane region" description="Helical" evidence="1">
    <location>
        <begin position="160"/>
        <end position="190"/>
    </location>
</feature>
<keyword evidence="1" id="KW-1133">Transmembrane helix</keyword>
<evidence type="ECO:0008006" key="3">
    <source>
        <dbReference type="Google" id="ProtNLM"/>
    </source>
</evidence>
<feature type="transmembrane region" description="Helical" evidence="1">
    <location>
        <begin position="67"/>
        <end position="88"/>
    </location>
</feature>
<feature type="transmembrane region" description="Helical" evidence="1">
    <location>
        <begin position="247"/>
        <end position="266"/>
    </location>
</feature>
<keyword evidence="1" id="KW-0812">Transmembrane</keyword>
<dbReference type="GO" id="GO:0031175">
    <property type="term" value="P:neuron projection development"/>
    <property type="evidence" value="ECO:0007669"/>
    <property type="project" value="TreeGrafter"/>
</dbReference>
<dbReference type="GO" id="GO:0005886">
    <property type="term" value="C:plasma membrane"/>
    <property type="evidence" value="ECO:0007669"/>
    <property type="project" value="TreeGrafter"/>
</dbReference>